<feature type="coiled-coil region" evidence="1">
    <location>
        <begin position="702"/>
        <end position="763"/>
    </location>
</feature>
<dbReference type="PANTHER" id="PTHR16275">
    <property type="entry name" value="COILED-COIL DOMAIN-CONTAINING PROTEIN 40"/>
    <property type="match status" value="1"/>
</dbReference>
<feature type="coiled-coil region" evidence="1">
    <location>
        <begin position="800"/>
        <end position="862"/>
    </location>
</feature>
<feature type="non-terminal residue" evidence="2">
    <location>
        <position position="1"/>
    </location>
</feature>
<evidence type="ECO:0000313" key="2">
    <source>
        <dbReference type="EMBL" id="JAT10168.1"/>
    </source>
</evidence>
<feature type="coiled-coil region" evidence="1">
    <location>
        <begin position="266"/>
        <end position="349"/>
    </location>
</feature>
<dbReference type="InterPro" id="IPR037386">
    <property type="entry name" value="CCDC40"/>
</dbReference>
<dbReference type="GO" id="GO:0035082">
    <property type="term" value="P:axoneme assembly"/>
    <property type="evidence" value="ECO:0007669"/>
    <property type="project" value="InterPro"/>
</dbReference>
<sequence>TVQNFKVRPTSLLIIIIPYYEYSYCNIFQYFNIAIKGICLIDFTVMEDPQVTAVYDQSEFEIDGNPVSRGNEHTLVYTRSPSTHHAARVLQPDNPLMIRFQTALQAHLTRQNRRLDEEIVGLKLSLKECLKTCETNIEVRDSDQQAVFRQNIVFDKERESTEEMIIDREKIEVDLKADMGIHKETSILFANKTNKEEELRLEKESLAALITQFSEWEQSQNSEITIAQRISEKNKTDKNVYTQEKIYQDLLIVSLTSEVLHLTTKLGELEKHIKQKQSEVEVVQQSVADGNADLEALERENKRLMQVWSHVILQIQQRDQVMREVSVQLVNGQEQYRQLECQVDSYKRSSVVEIKRNESLTQTLLRLEGDQEMLARIHSSEEDKQHKLRDTMVQLANSLKLTQADFNNIMADSREKDAKCTVIQVEIDKLLQHKYQLEEQLLTKLHHQVVLTKAEKQTTKLISNLRTSARTLEAQLAGAQNELARVLLYIEQENKQLKEYNMNIDDVKMLNATREKELKVSENGLKQQESIITWKQRQIANVNVQIAAISQRTQGVEVTADELQVTYLERGLVEINNDIEELHKAWMREQSRIVTLTQQRNSLLNQLSVYHKQVLVMKQKQLKTEFEIDRLKKEETNIEHLVCSLEKRLTGLNLQCSERKGYKESLNNLNLVAQNQLICDLKDAEVKALTLQEDMCYLEIEKEELRGEIVQAQRDLLAWERKLQMATEVKQSIDKSKAEGGEIAIMKSEIHRMEVRYAQLQKVQEKLAHDMEMCISRRDGIVELAQAREKRSTKRALYTRQQFLKKLDDLQTKIKQINNELKSVDKSYNSSDDHMQNLAERKQYKKNQLSELQAAVSQMQAQLAEGQLHRQKNLEMLVRKQRKARQYGEVKAGRYSLQFRQESALDLETQKQKAINSDLVSIVESVNTDFPILATPITQILNTLRSPAA</sequence>
<evidence type="ECO:0008006" key="3">
    <source>
        <dbReference type="Google" id="ProtNLM"/>
    </source>
</evidence>
<evidence type="ECO:0000256" key="1">
    <source>
        <dbReference type="SAM" id="Coils"/>
    </source>
</evidence>
<gene>
    <name evidence="2" type="ORF">g.9894</name>
</gene>
<feature type="coiled-coil region" evidence="1">
    <location>
        <begin position="462"/>
        <end position="510"/>
    </location>
</feature>
<accession>A0A1B6KFC9</accession>
<organism evidence="2">
    <name type="scientific">Graphocephala atropunctata</name>
    <dbReference type="NCBI Taxonomy" id="36148"/>
    <lineage>
        <taxon>Eukaryota</taxon>
        <taxon>Metazoa</taxon>
        <taxon>Ecdysozoa</taxon>
        <taxon>Arthropoda</taxon>
        <taxon>Hexapoda</taxon>
        <taxon>Insecta</taxon>
        <taxon>Pterygota</taxon>
        <taxon>Neoptera</taxon>
        <taxon>Paraneoptera</taxon>
        <taxon>Hemiptera</taxon>
        <taxon>Auchenorrhyncha</taxon>
        <taxon>Membracoidea</taxon>
        <taxon>Cicadellidae</taxon>
        <taxon>Cicadellinae</taxon>
        <taxon>Cicadellini</taxon>
        <taxon>Graphocephala</taxon>
    </lineage>
</organism>
<reference evidence="2" key="1">
    <citation type="submission" date="2015-11" db="EMBL/GenBank/DDBJ databases">
        <title>De novo transcriptome assembly of four potential Pierce s Disease insect vectors from Arizona vineyards.</title>
        <authorList>
            <person name="Tassone E.E."/>
        </authorList>
    </citation>
    <scope>NUCLEOTIDE SEQUENCE</scope>
</reference>
<protein>
    <recommendedName>
        <fullName evidence="3">Coiled-coil domain-containing protein 40</fullName>
    </recommendedName>
</protein>
<proteinExistence type="predicted"/>
<dbReference type="EMBL" id="GEBQ01029809">
    <property type="protein sequence ID" value="JAT10168.1"/>
    <property type="molecule type" value="Transcribed_RNA"/>
</dbReference>
<keyword evidence="1" id="KW-0175">Coiled coil</keyword>
<dbReference type="PANTHER" id="PTHR16275:SF8">
    <property type="entry name" value="COILED-COIL DOMAIN-CONTAINING PROTEIN 40"/>
    <property type="match status" value="1"/>
</dbReference>
<name>A0A1B6KFC9_9HEMI</name>
<dbReference type="GO" id="GO:0005737">
    <property type="term" value="C:cytoplasm"/>
    <property type="evidence" value="ECO:0007669"/>
    <property type="project" value="TreeGrafter"/>
</dbReference>
<dbReference type="AlphaFoldDB" id="A0A1B6KFC9"/>